<organism evidence="1 2">
    <name type="scientific">Caerostris darwini</name>
    <dbReference type="NCBI Taxonomy" id="1538125"/>
    <lineage>
        <taxon>Eukaryota</taxon>
        <taxon>Metazoa</taxon>
        <taxon>Ecdysozoa</taxon>
        <taxon>Arthropoda</taxon>
        <taxon>Chelicerata</taxon>
        <taxon>Arachnida</taxon>
        <taxon>Araneae</taxon>
        <taxon>Araneomorphae</taxon>
        <taxon>Entelegynae</taxon>
        <taxon>Araneoidea</taxon>
        <taxon>Araneidae</taxon>
        <taxon>Caerostris</taxon>
    </lineage>
</organism>
<evidence type="ECO:0000313" key="2">
    <source>
        <dbReference type="Proteomes" id="UP001054837"/>
    </source>
</evidence>
<keyword evidence="2" id="KW-1185">Reference proteome</keyword>
<dbReference type="AlphaFoldDB" id="A0AAV4WVL8"/>
<dbReference type="EMBL" id="BPLQ01015071">
    <property type="protein sequence ID" value="GIY85684.1"/>
    <property type="molecule type" value="Genomic_DNA"/>
</dbReference>
<protein>
    <submittedName>
        <fullName evidence="1">Uncharacterized protein</fullName>
    </submittedName>
</protein>
<proteinExistence type="predicted"/>
<gene>
    <name evidence="1" type="ORF">CDAR_422191</name>
</gene>
<dbReference type="Proteomes" id="UP001054837">
    <property type="component" value="Unassembled WGS sequence"/>
</dbReference>
<evidence type="ECO:0000313" key="1">
    <source>
        <dbReference type="EMBL" id="GIY85684.1"/>
    </source>
</evidence>
<accession>A0AAV4WVL8</accession>
<reference evidence="1 2" key="1">
    <citation type="submission" date="2021-06" db="EMBL/GenBank/DDBJ databases">
        <title>Caerostris darwini draft genome.</title>
        <authorList>
            <person name="Kono N."/>
            <person name="Arakawa K."/>
        </authorList>
    </citation>
    <scope>NUCLEOTIDE SEQUENCE [LARGE SCALE GENOMIC DNA]</scope>
</reference>
<sequence length="101" mass="11327">MLNESIVDFIMLEYQFAKVDALLKVVWKHPCSVRRRNGCCPSSLNILCTTITHIKLSAHGKFIRGRHPIIAVQNFEFALISQSITSCCGVSPLSFLSTTSW</sequence>
<comment type="caution">
    <text evidence="1">The sequence shown here is derived from an EMBL/GenBank/DDBJ whole genome shotgun (WGS) entry which is preliminary data.</text>
</comment>
<name>A0AAV4WVL8_9ARAC</name>